<reference evidence="2" key="1">
    <citation type="journal article" date="2021" name="PeerJ">
        <title>Extensive microbial diversity within the chicken gut microbiome revealed by metagenomics and culture.</title>
        <authorList>
            <person name="Gilroy R."/>
            <person name="Ravi A."/>
            <person name="Getino M."/>
            <person name="Pursley I."/>
            <person name="Horton D.L."/>
            <person name="Alikhan N.F."/>
            <person name="Baker D."/>
            <person name="Gharbi K."/>
            <person name="Hall N."/>
            <person name="Watson M."/>
            <person name="Adriaenssens E.M."/>
            <person name="Foster-Nyarko E."/>
            <person name="Jarju S."/>
            <person name="Secka A."/>
            <person name="Antonio M."/>
            <person name="Oren A."/>
            <person name="Chaudhuri R.R."/>
            <person name="La Ragione R."/>
            <person name="Hildebrand F."/>
            <person name="Pallen M.J."/>
        </authorList>
    </citation>
    <scope>NUCLEOTIDE SEQUENCE</scope>
    <source>
        <strain evidence="2">USAMLcec3-2134</strain>
    </source>
</reference>
<reference evidence="2" key="2">
    <citation type="submission" date="2021-04" db="EMBL/GenBank/DDBJ databases">
        <authorList>
            <person name="Gilroy R."/>
        </authorList>
    </citation>
    <scope>NUCLEOTIDE SEQUENCE</scope>
    <source>
        <strain evidence="2">USAMLcec3-2134</strain>
    </source>
</reference>
<protein>
    <recommendedName>
        <fullName evidence="1">HPt domain-containing protein</fullName>
    </recommendedName>
</protein>
<accession>A0A9D2MV89</accession>
<dbReference type="Gene3D" id="1.20.120.160">
    <property type="entry name" value="HPT domain"/>
    <property type="match status" value="1"/>
</dbReference>
<dbReference type="EMBL" id="DWXE01000046">
    <property type="protein sequence ID" value="HJB92275.1"/>
    <property type="molecule type" value="Genomic_DNA"/>
</dbReference>
<dbReference type="InterPro" id="IPR036641">
    <property type="entry name" value="HPT_dom_sf"/>
</dbReference>
<proteinExistence type="predicted"/>
<name>A0A9D2MV89_9FIRM</name>
<dbReference type="Proteomes" id="UP000886883">
    <property type="component" value="Unassembled WGS sequence"/>
</dbReference>
<dbReference type="AlphaFoldDB" id="A0A9D2MV89"/>
<dbReference type="GO" id="GO:0000160">
    <property type="term" value="P:phosphorelay signal transduction system"/>
    <property type="evidence" value="ECO:0007669"/>
    <property type="project" value="InterPro"/>
</dbReference>
<organism evidence="2 3">
    <name type="scientific">Candidatus Eisenbergiella merdigallinarum</name>
    <dbReference type="NCBI Taxonomy" id="2838552"/>
    <lineage>
        <taxon>Bacteria</taxon>
        <taxon>Bacillati</taxon>
        <taxon>Bacillota</taxon>
        <taxon>Clostridia</taxon>
        <taxon>Lachnospirales</taxon>
        <taxon>Lachnospiraceae</taxon>
        <taxon>Eisenbergiella</taxon>
    </lineage>
</organism>
<sequence length="116" mass="12714">MDKERLKAAGIDADGALERLMGSEALMARLFRKFLEDGTFAALLESVNAGEKEEALKASHTLKGMCGNLSMDRLYRLFTAQVDLMRSEDWDGAAAMMPQISAAYEEAVSAIRDCFG</sequence>
<comment type="caution">
    <text evidence="2">The sequence shown here is derived from an EMBL/GenBank/DDBJ whole genome shotgun (WGS) entry which is preliminary data.</text>
</comment>
<evidence type="ECO:0000313" key="2">
    <source>
        <dbReference type="EMBL" id="HJB92275.1"/>
    </source>
</evidence>
<evidence type="ECO:0000259" key="1">
    <source>
        <dbReference type="Pfam" id="PF01627"/>
    </source>
</evidence>
<evidence type="ECO:0000313" key="3">
    <source>
        <dbReference type="Proteomes" id="UP000886883"/>
    </source>
</evidence>
<dbReference type="Pfam" id="PF01627">
    <property type="entry name" value="Hpt"/>
    <property type="match status" value="1"/>
</dbReference>
<feature type="domain" description="HPt" evidence="1">
    <location>
        <begin position="41"/>
        <end position="108"/>
    </location>
</feature>
<gene>
    <name evidence="2" type="ORF">H9763_12540</name>
</gene>
<dbReference type="SUPFAM" id="SSF47226">
    <property type="entry name" value="Histidine-containing phosphotransfer domain, HPT domain"/>
    <property type="match status" value="1"/>
</dbReference>
<dbReference type="InterPro" id="IPR008207">
    <property type="entry name" value="Sig_transdc_His_kin_Hpt_dom"/>
</dbReference>